<comment type="caution">
    <text evidence="2">The sequence shown here is derived from an EMBL/GenBank/DDBJ whole genome shotgun (WGS) entry which is preliminary data.</text>
</comment>
<evidence type="ECO:0000256" key="1">
    <source>
        <dbReference type="SAM" id="SignalP"/>
    </source>
</evidence>
<sequence>MHVKPSLILAALASMMTTSEARFGREGLIQGMVQALSDFGTPGAAGSLAGQTPGVLLAGANACAKLSLADKIVTELGNDAQVLAAAAALVAAEKNTNPFANIVPTICSDASLPATEALRGIVPLVDPAVAGADVQNANSAQSLQSPFQANGLSVAEISQANGFSNFTGQAA</sequence>
<feature type="chain" id="PRO_5042549986" evidence="1">
    <location>
        <begin position="22"/>
        <end position="171"/>
    </location>
</feature>
<reference evidence="2" key="1">
    <citation type="submission" date="2023-06" db="EMBL/GenBank/DDBJ databases">
        <title>Genome-scale phylogeny and comparative genomics of the fungal order Sordariales.</title>
        <authorList>
            <consortium name="Lawrence Berkeley National Laboratory"/>
            <person name="Hensen N."/>
            <person name="Bonometti L."/>
            <person name="Westerberg I."/>
            <person name="Brannstrom I.O."/>
            <person name="Guillou S."/>
            <person name="Cros-Aarteil S."/>
            <person name="Calhoun S."/>
            <person name="Haridas S."/>
            <person name="Kuo A."/>
            <person name="Mondo S."/>
            <person name="Pangilinan J."/>
            <person name="Riley R."/>
            <person name="Labutti K."/>
            <person name="Andreopoulos B."/>
            <person name="Lipzen A."/>
            <person name="Chen C."/>
            <person name="Yanf M."/>
            <person name="Daum C."/>
            <person name="Ng V."/>
            <person name="Clum A."/>
            <person name="Steindorff A."/>
            <person name="Ohm R."/>
            <person name="Martin F."/>
            <person name="Silar P."/>
            <person name="Natvig D."/>
            <person name="Lalanne C."/>
            <person name="Gautier V."/>
            <person name="Ament-Velasquez S.L."/>
            <person name="Kruys A."/>
            <person name="Hutchinson M.I."/>
            <person name="Powell A.J."/>
            <person name="Barry K."/>
            <person name="Miller A.N."/>
            <person name="Grigoriev I.V."/>
            <person name="Debuchy R."/>
            <person name="Gladieux P."/>
            <person name="Thoren M.H."/>
            <person name="Johannesson H."/>
        </authorList>
    </citation>
    <scope>NUCLEOTIDE SEQUENCE</scope>
    <source>
        <strain evidence="2">PSN4</strain>
    </source>
</reference>
<feature type="signal peptide" evidence="1">
    <location>
        <begin position="1"/>
        <end position="21"/>
    </location>
</feature>
<gene>
    <name evidence="2" type="ORF">QBC47DRAFT_433163</name>
</gene>
<protein>
    <submittedName>
        <fullName evidence="2">Uncharacterized protein</fullName>
    </submittedName>
</protein>
<evidence type="ECO:0000313" key="3">
    <source>
        <dbReference type="Proteomes" id="UP001239445"/>
    </source>
</evidence>
<organism evidence="2 3">
    <name type="scientific">Echria macrotheca</name>
    <dbReference type="NCBI Taxonomy" id="438768"/>
    <lineage>
        <taxon>Eukaryota</taxon>
        <taxon>Fungi</taxon>
        <taxon>Dikarya</taxon>
        <taxon>Ascomycota</taxon>
        <taxon>Pezizomycotina</taxon>
        <taxon>Sordariomycetes</taxon>
        <taxon>Sordariomycetidae</taxon>
        <taxon>Sordariales</taxon>
        <taxon>Schizotheciaceae</taxon>
        <taxon>Echria</taxon>
    </lineage>
</organism>
<proteinExistence type="predicted"/>
<dbReference type="Proteomes" id="UP001239445">
    <property type="component" value="Unassembled WGS sequence"/>
</dbReference>
<dbReference type="AlphaFoldDB" id="A0AAJ0F6B7"/>
<keyword evidence="3" id="KW-1185">Reference proteome</keyword>
<keyword evidence="1" id="KW-0732">Signal</keyword>
<accession>A0AAJ0F6B7</accession>
<dbReference type="EMBL" id="MU839840">
    <property type="protein sequence ID" value="KAK1752188.1"/>
    <property type="molecule type" value="Genomic_DNA"/>
</dbReference>
<name>A0AAJ0F6B7_9PEZI</name>
<evidence type="ECO:0000313" key="2">
    <source>
        <dbReference type="EMBL" id="KAK1752188.1"/>
    </source>
</evidence>